<evidence type="ECO:0000313" key="4">
    <source>
        <dbReference type="EMBL" id="MFC7088820.1"/>
    </source>
</evidence>
<sequence>MKRFVSGESRSQATLFPELLDDFVSEDNPVRAIEAFVEALDLRQLGFKGVDPHATGRPAYHPAVLLKIYLYGYLNRVQSSRRLEREAQRNVELMWLTERLAPDFKTIADFRKHNGKAIRATCRDFVVLCRRLGLFSQAIVAIDGSKFKAVNNRDRNFTFAKMKRRAEEIEKSIEHYLRQFDSADRGVPAVTEAQTAQLKEKIAALTEEVQQLQAIEIQRTQAPDQQISLTDPDARSMTTRGTGVVGYNVQTAVDNRHHLIIAHEVTNVGSDRSQLSRMANQARDASGIKDLTVVADRGYFKGEEILECHKAGITTYLPKPKTSSSQAKGMFPREAFLFIPESNGYRCPAGERLIWRFKTVEKGQTLHCYWSSACPTCTMKGQCTTGTYRRIKRWEHEDVLESVQSRLDQKPEMMRLRRQTVEHPFGTLKAWMGATHFLTKSLKNVSTEMSLHVLAYNMKRVMKILGTKGLIQAMRA</sequence>
<keyword evidence="1" id="KW-0175">Coiled coil</keyword>
<protein>
    <submittedName>
        <fullName evidence="4">IS1182 family transposase</fullName>
    </submittedName>
</protein>
<feature type="domain" description="Transposase InsH N-terminal" evidence="3">
    <location>
        <begin position="20"/>
        <end position="112"/>
    </location>
</feature>
<name>A0ABW2ESA6_9GAMM</name>
<keyword evidence="5" id="KW-1185">Reference proteome</keyword>
<proteinExistence type="predicted"/>
<evidence type="ECO:0000313" key="5">
    <source>
        <dbReference type="Proteomes" id="UP001596411"/>
    </source>
</evidence>
<feature type="domain" description="Transposase IS4-like" evidence="2">
    <location>
        <begin position="232"/>
        <end position="458"/>
    </location>
</feature>
<evidence type="ECO:0000259" key="2">
    <source>
        <dbReference type="Pfam" id="PF01609"/>
    </source>
</evidence>
<dbReference type="InterPro" id="IPR047629">
    <property type="entry name" value="IS1182_transpos"/>
</dbReference>
<dbReference type="Proteomes" id="UP001596411">
    <property type="component" value="Unassembled WGS sequence"/>
</dbReference>
<comment type="caution">
    <text evidence="4">The sequence shown here is derived from an EMBL/GenBank/DDBJ whole genome shotgun (WGS) entry which is preliminary data.</text>
</comment>
<dbReference type="PANTHER" id="PTHR33408:SF2">
    <property type="entry name" value="TRANSPOSASE DDE DOMAIN-CONTAINING PROTEIN"/>
    <property type="match status" value="1"/>
</dbReference>
<accession>A0ABW2ESA6</accession>
<gene>
    <name evidence="4" type="ORF">ACFQH5_04535</name>
</gene>
<organism evidence="4 5">
    <name type="scientific">Halomonas salifodinae</name>
    <dbReference type="NCBI Taxonomy" id="438745"/>
    <lineage>
        <taxon>Bacteria</taxon>
        <taxon>Pseudomonadati</taxon>
        <taxon>Pseudomonadota</taxon>
        <taxon>Gammaproteobacteria</taxon>
        <taxon>Oceanospirillales</taxon>
        <taxon>Halomonadaceae</taxon>
        <taxon>Halomonas</taxon>
    </lineage>
</organism>
<feature type="coiled-coil region" evidence="1">
    <location>
        <begin position="159"/>
        <end position="215"/>
    </location>
</feature>
<dbReference type="Pfam" id="PF01609">
    <property type="entry name" value="DDE_Tnp_1"/>
    <property type="match status" value="1"/>
</dbReference>
<dbReference type="InterPro" id="IPR002559">
    <property type="entry name" value="Transposase_11"/>
</dbReference>
<dbReference type="InterPro" id="IPR008490">
    <property type="entry name" value="Transposase_InsH_N"/>
</dbReference>
<dbReference type="RefSeq" id="WP_346062096.1">
    <property type="nucleotide sequence ID" value="NZ_BAAADR010000007.1"/>
</dbReference>
<evidence type="ECO:0000256" key="1">
    <source>
        <dbReference type="SAM" id="Coils"/>
    </source>
</evidence>
<dbReference type="Pfam" id="PF05598">
    <property type="entry name" value="DUF772"/>
    <property type="match status" value="1"/>
</dbReference>
<evidence type="ECO:0000259" key="3">
    <source>
        <dbReference type="Pfam" id="PF05598"/>
    </source>
</evidence>
<dbReference type="PANTHER" id="PTHR33408">
    <property type="entry name" value="TRANSPOSASE"/>
    <property type="match status" value="1"/>
</dbReference>
<dbReference type="EMBL" id="JBHSZP010000012">
    <property type="protein sequence ID" value="MFC7088820.1"/>
    <property type="molecule type" value="Genomic_DNA"/>
</dbReference>
<reference evidence="5" key="1">
    <citation type="journal article" date="2019" name="Int. J. Syst. Evol. Microbiol.">
        <title>The Global Catalogue of Microorganisms (GCM) 10K type strain sequencing project: providing services to taxonomists for standard genome sequencing and annotation.</title>
        <authorList>
            <consortium name="The Broad Institute Genomics Platform"/>
            <consortium name="The Broad Institute Genome Sequencing Center for Infectious Disease"/>
            <person name="Wu L."/>
            <person name="Ma J."/>
        </authorList>
    </citation>
    <scope>NUCLEOTIDE SEQUENCE [LARGE SCALE GENOMIC DNA]</scope>
    <source>
        <strain evidence="5">CGMCC 1.13666</strain>
    </source>
</reference>
<dbReference type="NCBIfam" id="NF033551">
    <property type="entry name" value="transpos_IS1182"/>
    <property type="match status" value="1"/>
</dbReference>